<dbReference type="Proteomes" id="UP000319160">
    <property type="component" value="Unassembled WGS sequence"/>
</dbReference>
<feature type="compositionally biased region" description="Low complexity" evidence="1">
    <location>
        <begin position="40"/>
        <end position="51"/>
    </location>
</feature>
<protein>
    <recommendedName>
        <fullName evidence="2">H-type lectin domain-containing protein</fullName>
    </recommendedName>
</protein>
<sequence length="223" mass="24048">MVGCYSGPPKEISSPNSSDHISITWPDEYISVDPKDQVASSSSENLSQGESNKADSQGQIERILSHPQVTVNVFNTGSNSGGFGGSGASDATTINSNPVSDRNDTVSILSSQLENLSKDVQRLSLLAAQRRPIVESGAWNTADVRPWDKPMESTTGRVNFLNQFKSVPTVMVSLNSADVSKAANFRVRVYATTIDVKGFTIHADSWWDTTLYSCGVSWIAIGE</sequence>
<comment type="caution">
    <text evidence="3">The sequence shown here is derived from an EMBL/GenBank/DDBJ whole genome shotgun (WGS) entry which is preliminary data.</text>
</comment>
<dbReference type="Pfam" id="PF09458">
    <property type="entry name" value="H_lectin"/>
    <property type="match status" value="1"/>
</dbReference>
<name>A0A553HVL1_9PEZI</name>
<dbReference type="InterPro" id="IPR037221">
    <property type="entry name" value="H-type_lectin_dom_sf"/>
</dbReference>
<dbReference type="InterPro" id="IPR019019">
    <property type="entry name" value="H-type_lectin_domain"/>
</dbReference>
<feature type="domain" description="H-type lectin" evidence="2">
    <location>
        <begin position="157"/>
        <end position="221"/>
    </location>
</feature>
<evidence type="ECO:0000256" key="1">
    <source>
        <dbReference type="SAM" id="MobiDB-lite"/>
    </source>
</evidence>
<evidence type="ECO:0000259" key="2">
    <source>
        <dbReference type="Pfam" id="PF09458"/>
    </source>
</evidence>
<accession>A0A553HVL1</accession>
<dbReference type="GO" id="GO:0030246">
    <property type="term" value="F:carbohydrate binding"/>
    <property type="evidence" value="ECO:0007669"/>
    <property type="project" value="InterPro"/>
</dbReference>
<evidence type="ECO:0000313" key="4">
    <source>
        <dbReference type="Proteomes" id="UP000319160"/>
    </source>
</evidence>
<feature type="region of interest" description="Disordered" evidence="1">
    <location>
        <begin position="1"/>
        <end position="21"/>
    </location>
</feature>
<reference evidence="4" key="1">
    <citation type="submission" date="2019-06" db="EMBL/GenBank/DDBJ databases">
        <title>Draft genome sequence of the griseofulvin-producing fungus Xylaria cubensis strain G536.</title>
        <authorList>
            <person name="Mead M.E."/>
            <person name="Raja H.A."/>
            <person name="Steenwyk J.L."/>
            <person name="Knowles S.L."/>
            <person name="Oberlies N.H."/>
            <person name="Rokas A."/>
        </authorList>
    </citation>
    <scope>NUCLEOTIDE SEQUENCE [LARGE SCALE GENOMIC DNA]</scope>
    <source>
        <strain evidence="4">G536</strain>
    </source>
</reference>
<proteinExistence type="predicted"/>
<keyword evidence="4" id="KW-1185">Reference proteome</keyword>
<evidence type="ECO:0000313" key="3">
    <source>
        <dbReference type="EMBL" id="TRX91968.1"/>
    </source>
</evidence>
<dbReference type="SUPFAM" id="SSF141086">
    <property type="entry name" value="Agglutinin HPA-like"/>
    <property type="match status" value="1"/>
</dbReference>
<dbReference type="STRING" id="2512241.A0A553HVL1"/>
<organism evidence="3 4">
    <name type="scientific">Xylaria flabelliformis</name>
    <dbReference type="NCBI Taxonomy" id="2512241"/>
    <lineage>
        <taxon>Eukaryota</taxon>
        <taxon>Fungi</taxon>
        <taxon>Dikarya</taxon>
        <taxon>Ascomycota</taxon>
        <taxon>Pezizomycotina</taxon>
        <taxon>Sordariomycetes</taxon>
        <taxon>Xylariomycetidae</taxon>
        <taxon>Xylariales</taxon>
        <taxon>Xylariaceae</taxon>
        <taxon>Xylaria</taxon>
    </lineage>
</organism>
<dbReference type="EMBL" id="VFLP01000040">
    <property type="protein sequence ID" value="TRX91968.1"/>
    <property type="molecule type" value="Genomic_DNA"/>
</dbReference>
<dbReference type="AlphaFoldDB" id="A0A553HVL1"/>
<dbReference type="GO" id="GO:0007155">
    <property type="term" value="P:cell adhesion"/>
    <property type="evidence" value="ECO:0007669"/>
    <property type="project" value="InterPro"/>
</dbReference>
<dbReference type="Gene3D" id="2.60.40.2080">
    <property type="match status" value="1"/>
</dbReference>
<gene>
    <name evidence="3" type="ORF">FHL15_007065</name>
</gene>
<dbReference type="OrthoDB" id="291007at2759"/>
<feature type="region of interest" description="Disordered" evidence="1">
    <location>
        <begin position="34"/>
        <end position="57"/>
    </location>
</feature>